<dbReference type="Proteomes" id="UP000288805">
    <property type="component" value="Unassembled WGS sequence"/>
</dbReference>
<name>A0A438BTR5_VITVI</name>
<comment type="caution">
    <text evidence="2">The sequence shown here is derived from an EMBL/GenBank/DDBJ whole genome shotgun (WGS) entry which is preliminary data.</text>
</comment>
<feature type="domain" description="Retroviral polymerase SH3-like" evidence="1">
    <location>
        <begin position="28"/>
        <end position="58"/>
    </location>
</feature>
<evidence type="ECO:0000313" key="3">
    <source>
        <dbReference type="Proteomes" id="UP000288805"/>
    </source>
</evidence>
<accession>A0A438BTR5</accession>
<evidence type="ECO:0000313" key="2">
    <source>
        <dbReference type="EMBL" id="RVW14375.1"/>
    </source>
</evidence>
<dbReference type="Pfam" id="PF25597">
    <property type="entry name" value="SH3_retrovirus"/>
    <property type="match status" value="1"/>
</dbReference>
<dbReference type="InterPro" id="IPR057670">
    <property type="entry name" value="SH3_retrovirus"/>
</dbReference>
<dbReference type="AlphaFoldDB" id="A0A438BTR5"/>
<gene>
    <name evidence="2" type="ORF">CK203_090510</name>
</gene>
<proteinExistence type="predicted"/>
<reference evidence="2 3" key="1">
    <citation type="journal article" date="2018" name="PLoS Genet.">
        <title>Population sequencing reveals clonal diversity and ancestral inbreeding in the grapevine cultivar Chardonnay.</title>
        <authorList>
            <person name="Roach M.J."/>
            <person name="Johnson D.L."/>
            <person name="Bohlmann J."/>
            <person name="van Vuuren H.J."/>
            <person name="Jones S.J."/>
            <person name="Pretorius I.S."/>
            <person name="Schmidt S.A."/>
            <person name="Borneman A.R."/>
        </authorList>
    </citation>
    <scope>NUCLEOTIDE SEQUENCE [LARGE SCALE GENOMIC DNA]</scope>
    <source>
        <strain evidence="3">cv. Chardonnay</strain>
        <tissue evidence="2">Leaf</tissue>
    </source>
</reference>
<evidence type="ECO:0000259" key="1">
    <source>
        <dbReference type="Pfam" id="PF25597"/>
    </source>
</evidence>
<dbReference type="EMBL" id="QGNW01002620">
    <property type="protein sequence ID" value="RVW14375.1"/>
    <property type="molecule type" value="Genomic_DNA"/>
</dbReference>
<organism evidence="2 3">
    <name type="scientific">Vitis vinifera</name>
    <name type="common">Grape</name>
    <dbReference type="NCBI Taxonomy" id="29760"/>
    <lineage>
        <taxon>Eukaryota</taxon>
        <taxon>Viridiplantae</taxon>
        <taxon>Streptophyta</taxon>
        <taxon>Embryophyta</taxon>
        <taxon>Tracheophyta</taxon>
        <taxon>Spermatophyta</taxon>
        <taxon>Magnoliopsida</taxon>
        <taxon>eudicotyledons</taxon>
        <taxon>Gunneridae</taxon>
        <taxon>Pentapetalae</taxon>
        <taxon>rosids</taxon>
        <taxon>Vitales</taxon>
        <taxon>Vitaceae</taxon>
        <taxon>Viteae</taxon>
        <taxon>Vitis</taxon>
    </lineage>
</organism>
<sequence>MENGQAQAASSELGSFSSNDEIMSWHFRSQLEPCVIKCVFLGYSSNKRGYKCFDPISGGKRSVASKWVFTVKYNPDRKFSGQPYRHQKTLTIVRKPSPLATFPAKSFSDTDHTIRCARRRSSSFVKAPEGESQSRTGHAHFFSSGLNLTHRLVRARRALSGNALPLPASPDAV</sequence>
<protein>
    <recommendedName>
        <fullName evidence="1">Retroviral polymerase SH3-like domain-containing protein</fullName>
    </recommendedName>
</protein>